<dbReference type="eggNOG" id="ENOG502QSXC">
    <property type="taxonomic scope" value="Eukaryota"/>
</dbReference>
<feature type="compositionally biased region" description="Acidic residues" evidence="1">
    <location>
        <begin position="154"/>
        <end position="167"/>
    </location>
</feature>
<organism evidence="3 4">
    <name type="scientific">Gossypium raimondii</name>
    <name type="common">Peruvian cotton</name>
    <name type="synonym">Gossypium klotzschianum subsp. raimondii</name>
    <dbReference type="NCBI Taxonomy" id="29730"/>
    <lineage>
        <taxon>Eukaryota</taxon>
        <taxon>Viridiplantae</taxon>
        <taxon>Streptophyta</taxon>
        <taxon>Embryophyta</taxon>
        <taxon>Tracheophyta</taxon>
        <taxon>Spermatophyta</taxon>
        <taxon>Magnoliopsida</taxon>
        <taxon>eudicotyledons</taxon>
        <taxon>Gunneridae</taxon>
        <taxon>Pentapetalae</taxon>
        <taxon>rosids</taxon>
        <taxon>malvids</taxon>
        <taxon>Malvales</taxon>
        <taxon>Malvaceae</taxon>
        <taxon>Malvoideae</taxon>
        <taxon>Gossypium</taxon>
    </lineage>
</organism>
<evidence type="ECO:0000256" key="1">
    <source>
        <dbReference type="SAM" id="MobiDB-lite"/>
    </source>
</evidence>
<accession>A0A0D2V944</accession>
<dbReference type="Proteomes" id="UP000032304">
    <property type="component" value="Chromosome 13"/>
</dbReference>
<feature type="domain" description="Agenet" evidence="2">
    <location>
        <begin position="17"/>
        <end position="89"/>
    </location>
</feature>
<feature type="domain" description="Agenet" evidence="2">
    <location>
        <begin position="91"/>
        <end position="147"/>
    </location>
</feature>
<dbReference type="Pfam" id="PF05641">
    <property type="entry name" value="Agenet"/>
    <property type="match status" value="2"/>
</dbReference>
<feature type="domain" description="Agenet" evidence="2">
    <location>
        <begin position="192"/>
        <end position="250"/>
    </location>
</feature>
<sequence>MSQKGKATDAPATGDPMDLQPGSKVEVNHEDDVCPRAWYTAIIMERATSTNDKRYVVQFTDLYQDKNSGTKLSKEYNGVDILPLPPPQPPRKFKVGDIVEAYFDDGWYEGKIDQVLDDDKYIFRMSSMFLLFGVKQLRLRRTWLWVPPLDESELAVEEEDSTETDNAEESKAGTGNILEESDQKTKEKEEEEEFSEGARVEAWFAATIVKPVGNNRYLIRFETLRTEEGTRFSEKEMDSLHIRPPPPHIPVPDQFKMFDHVEALYKGGGWKGVIAEVIPDDPKYLVFLANHERLECKHSDLRPRQGRIDGK</sequence>
<gene>
    <name evidence="3" type="ORF">B456_013G012900</name>
</gene>
<dbReference type="Gramene" id="KJB78694">
    <property type="protein sequence ID" value="KJB78694"/>
    <property type="gene ID" value="B456_013G012900"/>
</dbReference>
<feature type="domain" description="Agenet" evidence="2">
    <location>
        <begin position="253"/>
        <end position="309"/>
    </location>
</feature>
<keyword evidence="4" id="KW-1185">Reference proteome</keyword>
<evidence type="ECO:0000313" key="4">
    <source>
        <dbReference type="Proteomes" id="UP000032304"/>
    </source>
</evidence>
<protein>
    <recommendedName>
        <fullName evidence="2">Agenet domain-containing protein</fullName>
    </recommendedName>
</protein>
<name>A0A0D2V944_GOSRA</name>
<dbReference type="InterPro" id="IPR014002">
    <property type="entry name" value="Agenet_dom_plant"/>
</dbReference>
<dbReference type="CDD" id="cd20406">
    <property type="entry name" value="Tudor_Agenet_AtDUF_rpt2_4"/>
    <property type="match status" value="1"/>
</dbReference>
<evidence type="ECO:0000313" key="3">
    <source>
        <dbReference type="EMBL" id="KJB78694.1"/>
    </source>
</evidence>
<reference evidence="3 4" key="1">
    <citation type="journal article" date="2012" name="Nature">
        <title>Repeated polyploidization of Gossypium genomes and the evolution of spinnable cotton fibres.</title>
        <authorList>
            <person name="Paterson A.H."/>
            <person name="Wendel J.F."/>
            <person name="Gundlach H."/>
            <person name="Guo H."/>
            <person name="Jenkins J."/>
            <person name="Jin D."/>
            <person name="Llewellyn D."/>
            <person name="Showmaker K.C."/>
            <person name="Shu S."/>
            <person name="Udall J."/>
            <person name="Yoo M.J."/>
            <person name="Byers R."/>
            <person name="Chen W."/>
            <person name="Doron-Faigenboim A."/>
            <person name="Duke M.V."/>
            <person name="Gong L."/>
            <person name="Grimwood J."/>
            <person name="Grover C."/>
            <person name="Grupp K."/>
            <person name="Hu G."/>
            <person name="Lee T.H."/>
            <person name="Li J."/>
            <person name="Lin L."/>
            <person name="Liu T."/>
            <person name="Marler B.S."/>
            <person name="Page J.T."/>
            <person name="Roberts A.W."/>
            <person name="Romanel E."/>
            <person name="Sanders W.S."/>
            <person name="Szadkowski E."/>
            <person name="Tan X."/>
            <person name="Tang H."/>
            <person name="Xu C."/>
            <person name="Wang J."/>
            <person name="Wang Z."/>
            <person name="Zhang D."/>
            <person name="Zhang L."/>
            <person name="Ashrafi H."/>
            <person name="Bedon F."/>
            <person name="Bowers J.E."/>
            <person name="Brubaker C.L."/>
            <person name="Chee P.W."/>
            <person name="Das S."/>
            <person name="Gingle A.R."/>
            <person name="Haigler C.H."/>
            <person name="Harker D."/>
            <person name="Hoffmann L.V."/>
            <person name="Hovav R."/>
            <person name="Jones D.C."/>
            <person name="Lemke C."/>
            <person name="Mansoor S."/>
            <person name="ur Rahman M."/>
            <person name="Rainville L.N."/>
            <person name="Rambani A."/>
            <person name="Reddy U.K."/>
            <person name="Rong J.K."/>
            <person name="Saranga Y."/>
            <person name="Scheffler B.E."/>
            <person name="Scheffler J.A."/>
            <person name="Stelly D.M."/>
            <person name="Triplett B.A."/>
            <person name="Van Deynze A."/>
            <person name="Vaslin M.F."/>
            <person name="Waghmare V.N."/>
            <person name="Walford S.A."/>
            <person name="Wright R.J."/>
            <person name="Zaki E.A."/>
            <person name="Zhang T."/>
            <person name="Dennis E.S."/>
            <person name="Mayer K.F."/>
            <person name="Peterson D.G."/>
            <person name="Rokhsar D.S."/>
            <person name="Wang X."/>
            <person name="Schmutz J."/>
        </authorList>
    </citation>
    <scope>NUCLEOTIDE SEQUENCE [LARGE SCALE GENOMIC DNA]</scope>
</reference>
<feature type="region of interest" description="Disordered" evidence="1">
    <location>
        <begin position="1"/>
        <end position="24"/>
    </location>
</feature>
<evidence type="ECO:0000259" key="2">
    <source>
        <dbReference type="SMART" id="SM00743"/>
    </source>
</evidence>
<dbReference type="STRING" id="29730.A0A0D2V944"/>
<dbReference type="AlphaFoldDB" id="A0A0D2V944"/>
<proteinExistence type="predicted"/>
<dbReference type="EMBL" id="CM001752">
    <property type="protein sequence ID" value="KJB78694.1"/>
    <property type="molecule type" value="Genomic_DNA"/>
</dbReference>
<dbReference type="PANTHER" id="PTHR31917:SF80">
    <property type="entry name" value="AGENET DOMAIN-CONTAINING PROTEIN-RELATED"/>
    <property type="match status" value="1"/>
</dbReference>
<dbReference type="SMART" id="SM00743">
    <property type="entry name" value="Agenet"/>
    <property type="match status" value="4"/>
</dbReference>
<feature type="region of interest" description="Disordered" evidence="1">
    <location>
        <begin position="154"/>
        <end position="193"/>
    </location>
</feature>
<dbReference type="InterPro" id="IPR008395">
    <property type="entry name" value="Agenet-like_dom"/>
</dbReference>
<dbReference type="PANTHER" id="PTHR31917">
    <property type="entry name" value="AGENET DOMAIN-CONTAINING PROTEIN-RELATED"/>
    <property type="match status" value="1"/>
</dbReference>